<protein>
    <recommendedName>
        <fullName evidence="2">Retrotransposon gag domain-containing protein</fullName>
    </recommendedName>
</protein>
<sequence length="349" mass="38473">MENELRALRQASREGAGRATPGSSAAVAMGQDEPTTGGPKCGVSLKEWVGMKLDNFDGSSTPVQAADWLSYVEDKMEAFEFERRFYPATFLDKMKLDLNNYVQDKKTVAEYEIGFNQIVCFVPHVAHDEVEKARQFRQGLKPAIRHVLGAFSFTDFLSMVEQALGVEMQLMYTTNLYKSSGGEQSRSQGDRKGHMVVRVIRRGSLNVTMLIVVAPLSLALQEGLLLSIAPFPNLVWGWCALGVVIRTISRSADGLASALFVDRTTKMWFAGRIPMPSFDGSRLDDGSASFFSRARATYTSIPAATFRYSTGPYTSVWGLLVAPHHYFFNTCGSLGSCTGCSYCGSLFFD</sequence>
<gene>
    <name evidence="3" type="ORF">E2562_016166</name>
</gene>
<evidence type="ECO:0000313" key="3">
    <source>
        <dbReference type="EMBL" id="KAF0933227.1"/>
    </source>
</evidence>
<reference evidence="3 4" key="1">
    <citation type="submission" date="2019-11" db="EMBL/GenBank/DDBJ databases">
        <title>Whole genome sequence of Oryza granulata.</title>
        <authorList>
            <person name="Li W."/>
        </authorList>
    </citation>
    <scope>NUCLEOTIDE SEQUENCE [LARGE SCALE GENOMIC DNA]</scope>
    <source>
        <strain evidence="4">cv. Menghai</strain>
        <tissue evidence="3">Leaf</tissue>
    </source>
</reference>
<dbReference type="EMBL" id="SPHZ02000001">
    <property type="protein sequence ID" value="KAF0933227.1"/>
    <property type="molecule type" value="Genomic_DNA"/>
</dbReference>
<keyword evidence="4" id="KW-1185">Reference proteome</keyword>
<feature type="domain" description="Retrotransposon gag" evidence="2">
    <location>
        <begin position="80"/>
        <end position="142"/>
    </location>
</feature>
<dbReference type="AlphaFoldDB" id="A0A6G1F8H1"/>
<accession>A0A6G1F8H1</accession>
<dbReference type="OrthoDB" id="690704at2759"/>
<comment type="caution">
    <text evidence="3">The sequence shown here is derived from an EMBL/GenBank/DDBJ whole genome shotgun (WGS) entry which is preliminary data.</text>
</comment>
<dbReference type="Proteomes" id="UP000479710">
    <property type="component" value="Unassembled WGS sequence"/>
</dbReference>
<dbReference type="Pfam" id="PF03732">
    <property type="entry name" value="Retrotrans_gag"/>
    <property type="match status" value="1"/>
</dbReference>
<feature type="region of interest" description="Disordered" evidence="1">
    <location>
        <begin position="1"/>
        <end position="40"/>
    </location>
</feature>
<feature type="compositionally biased region" description="Basic and acidic residues" evidence="1">
    <location>
        <begin position="1"/>
        <end position="16"/>
    </location>
</feature>
<proteinExistence type="predicted"/>
<name>A0A6G1F8H1_9ORYZ</name>
<dbReference type="InterPro" id="IPR005162">
    <property type="entry name" value="Retrotrans_gag_dom"/>
</dbReference>
<evidence type="ECO:0000256" key="1">
    <source>
        <dbReference type="SAM" id="MobiDB-lite"/>
    </source>
</evidence>
<evidence type="ECO:0000313" key="4">
    <source>
        <dbReference type="Proteomes" id="UP000479710"/>
    </source>
</evidence>
<evidence type="ECO:0000259" key="2">
    <source>
        <dbReference type="Pfam" id="PF03732"/>
    </source>
</evidence>
<organism evidence="3 4">
    <name type="scientific">Oryza meyeriana var. granulata</name>
    <dbReference type="NCBI Taxonomy" id="110450"/>
    <lineage>
        <taxon>Eukaryota</taxon>
        <taxon>Viridiplantae</taxon>
        <taxon>Streptophyta</taxon>
        <taxon>Embryophyta</taxon>
        <taxon>Tracheophyta</taxon>
        <taxon>Spermatophyta</taxon>
        <taxon>Magnoliopsida</taxon>
        <taxon>Liliopsida</taxon>
        <taxon>Poales</taxon>
        <taxon>Poaceae</taxon>
        <taxon>BOP clade</taxon>
        <taxon>Oryzoideae</taxon>
        <taxon>Oryzeae</taxon>
        <taxon>Oryzinae</taxon>
        <taxon>Oryza</taxon>
        <taxon>Oryza meyeriana</taxon>
    </lineage>
</organism>